<keyword evidence="4" id="KW-1185">Reference proteome</keyword>
<feature type="region of interest" description="Disordered" evidence="1">
    <location>
        <begin position="1"/>
        <end position="71"/>
    </location>
</feature>
<feature type="compositionally biased region" description="Acidic residues" evidence="1">
    <location>
        <begin position="53"/>
        <end position="71"/>
    </location>
</feature>
<feature type="compositionally biased region" description="Basic and acidic residues" evidence="1">
    <location>
        <begin position="29"/>
        <end position="52"/>
    </location>
</feature>
<accession>A0ABD1L741</accession>
<comment type="caution">
    <text evidence="3">The sequence shown here is derived from an EMBL/GenBank/DDBJ whole genome shotgun (WGS) entry which is preliminary data.</text>
</comment>
<reference evidence="3 4" key="1">
    <citation type="submission" date="2024-08" db="EMBL/GenBank/DDBJ databases">
        <title>Insights into the chromosomal genome structure of Flemingia macrophylla.</title>
        <authorList>
            <person name="Ding Y."/>
            <person name="Zhao Y."/>
            <person name="Bi W."/>
            <person name="Wu M."/>
            <person name="Zhao G."/>
            <person name="Gong Y."/>
            <person name="Li W."/>
            <person name="Zhang P."/>
        </authorList>
    </citation>
    <scope>NUCLEOTIDE SEQUENCE [LARGE SCALE GENOMIC DNA]</scope>
    <source>
        <strain evidence="3">DYQJB</strain>
        <tissue evidence="3">Leaf</tissue>
    </source>
</reference>
<dbReference type="PANTHER" id="PTHR10290">
    <property type="entry name" value="DNA TOPOISOMERASE I"/>
    <property type="match status" value="1"/>
</dbReference>
<dbReference type="AlphaFoldDB" id="A0ABD1L741"/>
<sequence length="156" mass="17769">MSLDEPAQEEQHQQQDPEEEEDDEDEEDNLQKPETLEEDQPHTLEAANHDAEANDAEEEEENEDLTLDEEPVEKLLEPFTKEQLHSLVKQAVEKARMLKVLIQDYIANISKLNAHMKELMPGLTAKVFRTFNASITLDDMVPVGVVIDCMSDAEIV</sequence>
<dbReference type="Gene3D" id="3.90.15.10">
    <property type="entry name" value="Topoisomerase I, Chain A, domain 3"/>
    <property type="match status" value="1"/>
</dbReference>
<dbReference type="EMBL" id="JBGMDY010000011">
    <property type="protein sequence ID" value="KAL2319178.1"/>
    <property type="molecule type" value="Genomic_DNA"/>
</dbReference>
<gene>
    <name evidence="3" type="ORF">Fmac_033054</name>
</gene>
<evidence type="ECO:0000259" key="2">
    <source>
        <dbReference type="Pfam" id="PF01028"/>
    </source>
</evidence>
<dbReference type="SUPFAM" id="SSF56349">
    <property type="entry name" value="DNA breaking-rejoining enzymes"/>
    <property type="match status" value="1"/>
</dbReference>
<dbReference type="InterPro" id="IPR011010">
    <property type="entry name" value="DNA_brk_join_enz"/>
</dbReference>
<evidence type="ECO:0000313" key="3">
    <source>
        <dbReference type="EMBL" id="KAL2319178.1"/>
    </source>
</evidence>
<dbReference type="Proteomes" id="UP001603857">
    <property type="component" value="Unassembled WGS sequence"/>
</dbReference>
<dbReference type="InterPro" id="IPR051062">
    <property type="entry name" value="Topoisomerase_IB"/>
</dbReference>
<evidence type="ECO:0000313" key="4">
    <source>
        <dbReference type="Proteomes" id="UP001603857"/>
    </source>
</evidence>
<dbReference type="InterPro" id="IPR013500">
    <property type="entry name" value="TopoI_cat_euk"/>
</dbReference>
<feature type="domain" description="DNA topoisomerase I catalytic core eukaryotic-type" evidence="2">
    <location>
        <begin position="107"/>
        <end position="140"/>
    </location>
</feature>
<dbReference type="Pfam" id="PF01028">
    <property type="entry name" value="Topoisom_I"/>
    <property type="match status" value="1"/>
</dbReference>
<proteinExistence type="predicted"/>
<dbReference type="InterPro" id="IPR014711">
    <property type="entry name" value="TopoI_cat_a-hlx-sub_euk"/>
</dbReference>
<evidence type="ECO:0000256" key="1">
    <source>
        <dbReference type="SAM" id="MobiDB-lite"/>
    </source>
</evidence>
<name>A0ABD1L741_9FABA</name>
<organism evidence="3 4">
    <name type="scientific">Flemingia macrophylla</name>
    <dbReference type="NCBI Taxonomy" id="520843"/>
    <lineage>
        <taxon>Eukaryota</taxon>
        <taxon>Viridiplantae</taxon>
        <taxon>Streptophyta</taxon>
        <taxon>Embryophyta</taxon>
        <taxon>Tracheophyta</taxon>
        <taxon>Spermatophyta</taxon>
        <taxon>Magnoliopsida</taxon>
        <taxon>eudicotyledons</taxon>
        <taxon>Gunneridae</taxon>
        <taxon>Pentapetalae</taxon>
        <taxon>rosids</taxon>
        <taxon>fabids</taxon>
        <taxon>Fabales</taxon>
        <taxon>Fabaceae</taxon>
        <taxon>Papilionoideae</taxon>
        <taxon>50 kb inversion clade</taxon>
        <taxon>NPAAA clade</taxon>
        <taxon>indigoferoid/millettioid clade</taxon>
        <taxon>Phaseoleae</taxon>
        <taxon>Flemingia</taxon>
    </lineage>
</organism>
<feature type="compositionally biased region" description="Acidic residues" evidence="1">
    <location>
        <begin position="16"/>
        <end position="28"/>
    </location>
</feature>
<protein>
    <recommendedName>
        <fullName evidence="2">DNA topoisomerase I catalytic core eukaryotic-type domain-containing protein</fullName>
    </recommendedName>
</protein>
<dbReference type="PANTHER" id="PTHR10290:SF23">
    <property type="entry name" value="DNA TOPOISOMERASE 1 BETA"/>
    <property type="match status" value="1"/>
</dbReference>